<dbReference type="EMBL" id="WNWR01000006">
    <property type="protein sequence ID" value="KAE9994521.1"/>
    <property type="molecule type" value="Genomic_DNA"/>
</dbReference>
<comment type="caution">
    <text evidence="2">The sequence shown here is derived from an EMBL/GenBank/DDBJ whole genome shotgun (WGS) entry which is preliminary data.</text>
</comment>
<name>A0A8H3VV01_VENIN</name>
<dbReference type="AlphaFoldDB" id="A0A8H3VV01"/>
<proteinExistence type="predicted"/>
<accession>A0A8H3VV01</accession>
<evidence type="ECO:0000313" key="3">
    <source>
        <dbReference type="Proteomes" id="UP000490939"/>
    </source>
</evidence>
<evidence type="ECO:0000313" key="2">
    <source>
        <dbReference type="EMBL" id="KAE9994521.1"/>
    </source>
</evidence>
<keyword evidence="3" id="KW-1185">Reference proteome</keyword>
<evidence type="ECO:0000256" key="1">
    <source>
        <dbReference type="SAM" id="MobiDB-lite"/>
    </source>
</evidence>
<reference evidence="2 3" key="1">
    <citation type="submission" date="2019-07" db="EMBL/GenBank/DDBJ databases">
        <title>Venturia inaequalis Genome Resource.</title>
        <authorList>
            <person name="Lichtner F.J."/>
        </authorList>
    </citation>
    <scope>NUCLEOTIDE SEQUENCE [LARGE SCALE GENOMIC DNA]</scope>
    <source>
        <strain evidence="2 3">DMI_063113</strain>
    </source>
</reference>
<dbReference type="Proteomes" id="UP000490939">
    <property type="component" value="Unassembled WGS sequence"/>
</dbReference>
<feature type="compositionally biased region" description="Polar residues" evidence="1">
    <location>
        <begin position="61"/>
        <end position="71"/>
    </location>
</feature>
<feature type="region of interest" description="Disordered" evidence="1">
    <location>
        <begin position="50"/>
        <end position="97"/>
    </location>
</feature>
<sequence>MTPRLLGRLVPTLGSSDIETRFRYYGIWCPHPAELQLDCHHSVDSESAKISGSEQYAPLKNGQSLDTQNTPVVGGDFPGGTEYTRNDAPNTEPTDLASLLTTKGPIKLGDSIDLPDIGGCG</sequence>
<organism evidence="2 3">
    <name type="scientific">Venturia inaequalis</name>
    <name type="common">Apple scab fungus</name>
    <dbReference type="NCBI Taxonomy" id="5025"/>
    <lineage>
        <taxon>Eukaryota</taxon>
        <taxon>Fungi</taxon>
        <taxon>Dikarya</taxon>
        <taxon>Ascomycota</taxon>
        <taxon>Pezizomycotina</taxon>
        <taxon>Dothideomycetes</taxon>
        <taxon>Pleosporomycetidae</taxon>
        <taxon>Venturiales</taxon>
        <taxon>Venturiaceae</taxon>
        <taxon>Venturia</taxon>
    </lineage>
</organism>
<gene>
    <name evidence="2" type="ORF">EG327_009199</name>
</gene>
<protein>
    <submittedName>
        <fullName evidence="2">Uncharacterized protein</fullName>
    </submittedName>
</protein>